<dbReference type="InterPro" id="IPR036420">
    <property type="entry name" value="BRCT_dom_sf"/>
</dbReference>
<evidence type="ECO:0000256" key="2">
    <source>
        <dbReference type="ARBA" id="ARBA00022771"/>
    </source>
</evidence>
<evidence type="ECO:0000256" key="5">
    <source>
        <dbReference type="SAM" id="MobiDB-lite"/>
    </source>
</evidence>
<protein>
    <recommendedName>
        <fullName evidence="6">DBF4-type domain-containing protein</fullName>
    </recommendedName>
</protein>
<dbReference type="HOGENOM" id="CLU_023948_0_0_1"/>
<dbReference type="GO" id="GO:0006270">
    <property type="term" value="P:DNA replication initiation"/>
    <property type="evidence" value="ECO:0007669"/>
    <property type="project" value="EnsemblFungi"/>
</dbReference>
<dbReference type="GO" id="GO:0033314">
    <property type="term" value="P:mitotic DNA replication checkpoint signaling"/>
    <property type="evidence" value="ECO:0007669"/>
    <property type="project" value="EnsemblFungi"/>
</dbReference>
<dbReference type="InterPro" id="IPR055116">
    <property type="entry name" value="DBF4_BRCT"/>
</dbReference>
<dbReference type="GO" id="GO:0031431">
    <property type="term" value="C:Dbf4-dependent protein kinase complex"/>
    <property type="evidence" value="ECO:0007669"/>
    <property type="project" value="EnsemblFungi"/>
</dbReference>
<dbReference type="GO" id="GO:0000785">
    <property type="term" value="C:chromatin"/>
    <property type="evidence" value="ECO:0007669"/>
    <property type="project" value="EnsemblFungi"/>
</dbReference>
<dbReference type="EMBL" id="HE580267">
    <property type="protein sequence ID" value="CCD22709.1"/>
    <property type="molecule type" value="Genomic_DNA"/>
</dbReference>
<dbReference type="SMART" id="SM00586">
    <property type="entry name" value="ZnF_DBF"/>
    <property type="match status" value="1"/>
</dbReference>
<dbReference type="Pfam" id="PF08630">
    <property type="entry name" value="Dfp1_Him1_M"/>
    <property type="match status" value="1"/>
</dbReference>
<reference evidence="7 8" key="1">
    <citation type="journal article" date="2011" name="Proc. Natl. Acad. Sci. U.S.A.">
        <title>Evolutionary erosion of yeast sex chromosomes by mating-type switching accidents.</title>
        <authorList>
            <person name="Gordon J.L."/>
            <person name="Armisen D."/>
            <person name="Proux-Wera E."/>
            <person name="Oheigeartaigh S.S."/>
            <person name="Byrne K.P."/>
            <person name="Wolfe K.H."/>
        </authorList>
    </citation>
    <scope>NUCLEOTIDE SEQUENCE [LARGE SCALE GENOMIC DNA]</scope>
    <source>
        <strain evidence="8">ATCC 10597 / BCRC 20456 / CBS 421 / NBRC 0211 / NRRL Y-12639</strain>
    </source>
</reference>
<keyword evidence="8" id="KW-1185">Reference proteome</keyword>
<dbReference type="PROSITE" id="PS51265">
    <property type="entry name" value="ZF_DBF4"/>
    <property type="match status" value="1"/>
</dbReference>
<feature type="domain" description="DBF4-type" evidence="6">
    <location>
        <begin position="516"/>
        <end position="565"/>
    </location>
</feature>
<evidence type="ECO:0000256" key="3">
    <source>
        <dbReference type="ARBA" id="ARBA00022833"/>
    </source>
</evidence>
<dbReference type="GO" id="GO:0060903">
    <property type="term" value="P:positive regulation of meiosis I"/>
    <property type="evidence" value="ECO:0007669"/>
    <property type="project" value="EnsemblFungi"/>
</dbReference>
<dbReference type="KEGG" id="ndi:NDAI_0A05540"/>
<evidence type="ECO:0000313" key="7">
    <source>
        <dbReference type="EMBL" id="CCD22709.1"/>
    </source>
</evidence>
<dbReference type="GO" id="GO:0008270">
    <property type="term" value="F:zinc ion binding"/>
    <property type="evidence" value="ECO:0007669"/>
    <property type="project" value="UniProtKB-KW"/>
</dbReference>
<evidence type="ECO:0000259" key="6">
    <source>
        <dbReference type="PROSITE" id="PS51265"/>
    </source>
</evidence>
<dbReference type="InterPro" id="IPR013939">
    <property type="entry name" value="Regulatory_Dfp1/Him1"/>
</dbReference>
<dbReference type="GeneID" id="11493599"/>
<dbReference type="eggNOG" id="KOG4139">
    <property type="taxonomic scope" value="Eukaryota"/>
</dbReference>
<keyword evidence="3" id="KW-0862">Zinc</keyword>
<dbReference type="GO" id="GO:0043539">
    <property type="term" value="F:protein serine/threonine kinase activator activity"/>
    <property type="evidence" value="ECO:0007669"/>
    <property type="project" value="EnsemblFungi"/>
</dbReference>
<dbReference type="GO" id="GO:0000775">
    <property type="term" value="C:chromosome, centromeric region"/>
    <property type="evidence" value="ECO:0007669"/>
    <property type="project" value="EnsemblFungi"/>
</dbReference>
<name>G0W4H1_NAUDC</name>
<dbReference type="Pfam" id="PF22437">
    <property type="entry name" value="DBF4_BRCT"/>
    <property type="match status" value="1"/>
</dbReference>
<keyword evidence="1" id="KW-0479">Metal-binding</keyword>
<dbReference type="STRING" id="1071378.G0W4H1"/>
<dbReference type="Gene3D" id="6.10.250.3410">
    <property type="entry name" value="DBF zinc finger"/>
    <property type="match status" value="1"/>
</dbReference>
<dbReference type="GO" id="GO:0001100">
    <property type="term" value="P:negative regulation of exit from mitosis"/>
    <property type="evidence" value="ECO:0007669"/>
    <property type="project" value="EnsemblFungi"/>
</dbReference>
<dbReference type="Proteomes" id="UP000000689">
    <property type="component" value="Chromosome 1"/>
</dbReference>
<dbReference type="InterPro" id="IPR006572">
    <property type="entry name" value="Znf_DBF"/>
</dbReference>
<dbReference type="OrthoDB" id="21380at2759"/>
<evidence type="ECO:0000256" key="1">
    <source>
        <dbReference type="ARBA" id="ARBA00022723"/>
    </source>
</evidence>
<dbReference type="PANTHER" id="PTHR15375">
    <property type="entry name" value="ACTIVATOR OF S-PHASE KINASE-RELATED"/>
    <property type="match status" value="1"/>
</dbReference>
<evidence type="ECO:0000256" key="4">
    <source>
        <dbReference type="PROSITE-ProRule" id="PRU00600"/>
    </source>
</evidence>
<gene>
    <name evidence="7" type="primary">NDAI0A05540</name>
    <name evidence="7" type="ordered locus">NDAI_0A05540</name>
</gene>
<proteinExistence type="predicted"/>
<dbReference type="InterPro" id="IPR038545">
    <property type="entry name" value="Znf_DBF_sf"/>
</dbReference>
<dbReference type="GO" id="GO:1903468">
    <property type="term" value="P:positive regulation of DNA replication initiation"/>
    <property type="evidence" value="ECO:0007669"/>
    <property type="project" value="EnsemblFungi"/>
</dbReference>
<evidence type="ECO:0000313" key="8">
    <source>
        <dbReference type="Proteomes" id="UP000000689"/>
    </source>
</evidence>
<dbReference type="InterPro" id="IPR051590">
    <property type="entry name" value="Replication_Regulatory_Kinase"/>
</dbReference>
<dbReference type="RefSeq" id="XP_003667952.1">
    <property type="nucleotide sequence ID" value="XM_003667904.1"/>
</dbReference>
<dbReference type="AlphaFoldDB" id="G0W4H1"/>
<feature type="region of interest" description="Disordered" evidence="5">
    <location>
        <begin position="363"/>
        <end position="382"/>
    </location>
</feature>
<dbReference type="FunFam" id="6.10.250.3410:FF:000001">
    <property type="entry name" value="Protein DBF4 homolog A"/>
    <property type="match status" value="1"/>
</dbReference>
<dbReference type="GO" id="GO:0006279">
    <property type="term" value="P:premeiotic DNA replication"/>
    <property type="evidence" value="ECO:0007669"/>
    <property type="project" value="EnsemblFungi"/>
</dbReference>
<keyword evidence="2 4" id="KW-0863">Zinc-finger</keyword>
<sequence>MVSPAKLICRSPLKETDANLKQTLIAPPKIPSTNDIASTKKRSLERLEQQELERKRLKVERARSIEGAVQVNKAKVIKKVENKVTDEELAEWQKNWRKIMKRDSKIYFDPTDDVDISKVGRSKLLKKMELLKKAFCSLDAEITSFFDSTVTIVITRRSTDNLQILNEQDLLRRAKRNYMKVWGYDKAVRFLRNLDIDIDNLQSNKEALMATPTLSNLLHNEKLYGPSDRDPKTRRDDVHYFKYSHVYMYDSWQLWAPIVILEWKPQDLAKLDELPYPTLKMGTFGRCPFIGDRNCDELSYKRTIKRYNRDKINKKYALVLRQLYQHHAIPVIEDKPLISLSHNSLDSKRLFEKWQRKLTTQISEPQEEKKLSNNKTNTWKEPSRTIPMLKHPAAVLLSRQETEEFPDDLCSTKRQSRITYEIKASGVNQSNDAATSFGNGLGPTRATVMSKNLQTLNKLVVDRKLGTRKHAQNSTKTTPIVGTPLSNQVKNEKSMDELGTATGPVDKVEPIPKKEPVRNSGYCENCKVKYDELEHHIVSEKHLAFAQNDLNFESIDCLIEKLQFQF</sequence>
<accession>G0W4H1</accession>
<dbReference type="OMA" id="GMKIWAI"/>
<organism evidence="7 8">
    <name type="scientific">Naumovozyma dairenensis (strain ATCC 10597 / BCRC 20456 / CBS 421 / NBRC 0211 / NRRL Y-12639)</name>
    <name type="common">Saccharomyces dairenensis</name>
    <dbReference type="NCBI Taxonomy" id="1071378"/>
    <lineage>
        <taxon>Eukaryota</taxon>
        <taxon>Fungi</taxon>
        <taxon>Dikarya</taxon>
        <taxon>Ascomycota</taxon>
        <taxon>Saccharomycotina</taxon>
        <taxon>Saccharomycetes</taxon>
        <taxon>Saccharomycetales</taxon>
        <taxon>Saccharomycetaceae</taxon>
        <taxon>Naumovozyma</taxon>
    </lineage>
</organism>
<dbReference type="Gene3D" id="3.40.50.10190">
    <property type="entry name" value="BRCT domain"/>
    <property type="match status" value="1"/>
</dbReference>
<dbReference type="GO" id="GO:0003688">
    <property type="term" value="F:DNA replication origin binding"/>
    <property type="evidence" value="ECO:0007669"/>
    <property type="project" value="EnsemblFungi"/>
</dbReference>
<dbReference type="Pfam" id="PF07535">
    <property type="entry name" value="zf-DBF"/>
    <property type="match status" value="1"/>
</dbReference>
<dbReference type="PANTHER" id="PTHR15375:SF26">
    <property type="entry name" value="PROTEIN CHIFFON"/>
    <property type="match status" value="1"/>
</dbReference>